<evidence type="ECO:0000256" key="2">
    <source>
        <dbReference type="RuleBase" id="RU362097"/>
    </source>
</evidence>
<accession>Q3A0J8</accession>
<dbReference type="InterPro" id="IPR010131">
    <property type="entry name" value="MdtP/NodT-like"/>
</dbReference>
<dbReference type="AlphaFoldDB" id="Q3A0J8"/>
<dbReference type="SUPFAM" id="SSF56954">
    <property type="entry name" value="Outer membrane efflux proteins (OEP)"/>
    <property type="match status" value="1"/>
</dbReference>
<dbReference type="GO" id="GO:0015562">
    <property type="term" value="F:efflux transmembrane transporter activity"/>
    <property type="evidence" value="ECO:0007669"/>
    <property type="project" value="InterPro"/>
</dbReference>
<dbReference type="InterPro" id="IPR003423">
    <property type="entry name" value="OMP_efflux"/>
</dbReference>
<reference evidence="3 4" key="2">
    <citation type="journal article" date="2012" name="BMC Genomics">
        <title>The genome of Pelobacter carbinolicus reveals surprising metabolic capabilities and physiological features.</title>
        <authorList>
            <person name="Aklujkar M."/>
            <person name="Haveman S.A."/>
            <person name="Didonato R.Jr."/>
            <person name="Chertkov O."/>
            <person name="Han C.S."/>
            <person name="Land M.L."/>
            <person name="Brown P."/>
            <person name="Lovley D.R."/>
        </authorList>
    </citation>
    <scope>NUCLEOTIDE SEQUENCE [LARGE SCALE GENOMIC DNA]</scope>
    <source>
        <strain evidence="4">DSM 2380 / NBRC 103641 / GraBd1</strain>
    </source>
</reference>
<keyword evidence="2" id="KW-1134">Transmembrane beta strand</keyword>
<dbReference type="RefSeq" id="WP_011342660.1">
    <property type="nucleotide sequence ID" value="NC_007498.2"/>
</dbReference>
<dbReference type="HOGENOM" id="CLU_012817_13_0_7"/>
<dbReference type="STRING" id="338963.Pcar_2874"/>
<name>Q3A0J8_SYNC1</name>
<evidence type="ECO:0000256" key="1">
    <source>
        <dbReference type="ARBA" id="ARBA00007613"/>
    </source>
</evidence>
<evidence type="ECO:0000313" key="3">
    <source>
        <dbReference type="EMBL" id="ABA90109.2"/>
    </source>
</evidence>
<keyword evidence="4" id="KW-1185">Reference proteome</keyword>
<keyword evidence="2" id="KW-0472">Membrane</keyword>
<dbReference type="KEGG" id="pca:Pcar_2874"/>
<dbReference type="Proteomes" id="UP000002534">
    <property type="component" value="Chromosome"/>
</dbReference>
<comment type="similarity">
    <text evidence="1 2">Belongs to the outer membrane factor (OMF) (TC 1.B.17) family.</text>
</comment>
<gene>
    <name evidence="3" type="ordered locus">Pcar_2874</name>
</gene>
<organism evidence="3 4">
    <name type="scientific">Syntrophotalea carbinolica (strain DSM 2380 / NBRC 103641 / GraBd1)</name>
    <name type="common">Pelobacter carbinolicus</name>
    <dbReference type="NCBI Taxonomy" id="338963"/>
    <lineage>
        <taxon>Bacteria</taxon>
        <taxon>Pseudomonadati</taxon>
        <taxon>Thermodesulfobacteriota</taxon>
        <taxon>Desulfuromonadia</taxon>
        <taxon>Desulfuromonadales</taxon>
        <taxon>Syntrophotaleaceae</taxon>
        <taxon>Syntrophotalea</taxon>
    </lineage>
</organism>
<proteinExistence type="inferred from homology"/>
<keyword evidence="2" id="KW-0564">Palmitate</keyword>
<dbReference type="EMBL" id="CP000142">
    <property type="protein sequence ID" value="ABA90109.2"/>
    <property type="molecule type" value="Genomic_DNA"/>
</dbReference>
<comment type="subcellular location">
    <subcellularLocation>
        <location evidence="2">Cell membrane</location>
        <topology evidence="2">Lipid-anchor</topology>
    </subcellularLocation>
</comment>
<keyword evidence="2 3" id="KW-0449">Lipoprotein</keyword>
<dbReference type="NCBIfam" id="TIGR01845">
    <property type="entry name" value="outer_NodT"/>
    <property type="match status" value="1"/>
</dbReference>
<evidence type="ECO:0000313" key="4">
    <source>
        <dbReference type="Proteomes" id="UP000002534"/>
    </source>
</evidence>
<dbReference type="GO" id="GO:0005886">
    <property type="term" value="C:plasma membrane"/>
    <property type="evidence" value="ECO:0007669"/>
    <property type="project" value="UniProtKB-SubCell"/>
</dbReference>
<keyword evidence="2" id="KW-0812">Transmembrane</keyword>
<sequence>MWCQNIANLSAMAFVVGLLSGCVVGPDFKQPPAPSVTAYTAVPFPDTTTSAPTRWGASQRLVEGRAINPQWWKDLGSGKLNALIIEALQASPTLASTRATLRQAQENYAAKSGWTRYPQAEANITGQRQRFNPGSSGLTGDPREFELFNAGIGLRYNLDLFGRNRRILEALAAEIDYQRFQLAGARLALTSHVASTAISQARFASQIQAMEAILHVQEEQLELTREKVRLGQAAPEEILTLQTRVEQTRADIPLLLSQLQRSEHLLAVLAGKEPGAAGTPSFSLQDFNLPVALPLIVPSELVRARPDIQAAEALLQKANAEYGVAIANLYPQLNLSANLGSQALSIGGLFGSGSAVWNLAGQLTQPLFNSGLSAEKRAALAAFDAALENYRNIVLESLRNVADVLCDLENDSRRLSAFSVANMASQKALDIMKNRYEMGAADYIELLIAQQQSQKTEMDLIEVQAQRLLNSVAFLVAMGGGMPSSDAP</sequence>
<dbReference type="PANTHER" id="PTHR30203:SF33">
    <property type="entry name" value="BLR4455 PROTEIN"/>
    <property type="match status" value="1"/>
</dbReference>
<dbReference type="eggNOG" id="COG1538">
    <property type="taxonomic scope" value="Bacteria"/>
</dbReference>
<reference evidence="4" key="1">
    <citation type="submission" date="2005-10" db="EMBL/GenBank/DDBJ databases">
        <title>Complete sequence of Pelobacter carbinolicus DSM 2380.</title>
        <authorList>
            <person name="Copeland A."/>
            <person name="Lucas S."/>
            <person name="Lapidus A."/>
            <person name="Barry K."/>
            <person name="Detter J.C."/>
            <person name="Glavina T."/>
            <person name="Hammon N."/>
            <person name="Israni S."/>
            <person name="Pitluck S."/>
            <person name="Chertkov O."/>
            <person name="Schmutz J."/>
            <person name="Larimer F."/>
            <person name="Land M."/>
            <person name="Kyrpides N."/>
            <person name="Ivanova N."/>
            <person name="Richardson P."/>
        </authorList>
    </citation>
    <scope>NUCLEOTIDE SEQUENCE [LARGE SCALE GENOMIC DNA]</scope>
    <source>
        <strain evidence="4">DSM 2380 / NBRC 103641 / GraBd1</strain>
    </source>
</reference>
<dbReference type="OrthoDB" id="9783163at2"/>
<dbReference type="Gene3D" id="2.20.200.10">
    <property type="entry name" value="Outer membrane efflux proteins (OEP)"/>
    <property type="match status" value="1"/>
</dbReference>
<dbReference type="Pfam" id="PF02321">
    <property type="entry name" value="OEP"/>
    <property type="match status" value="2"/>
</dbReference>
<protein>
    <submittedName>
        <fullName evidence="3">Efflux pump, RND family, outer membrane lipoprotein</fullName>
    </submittedName>
</protein>
<dbReference type="PANTHER" id="PTHR30203">
    <property type="entry name" value="OUTER MEMBRANE CATION EFFLUX PROTEIN"/>
    <property type="match status" value="1"/>
</dbReference>
<dbReference type="Gene3D" id="1.20.1600.10">
    <property type="entry name" value="Outer membrane efflux proteins (OEP)"/>
    <property type="match status" value="1"/>
</dbReference>